<dbReference type="InterPro" id="IPR015943">
    <property type="entry name" value="WD40/YVTN_repeat-like_dom_sf"/>
</dbReference>
<evidence type="ECO:0000313" key="2">
    <source>
        <dbReference type="EMBL" id="KAJ9145492.1"/>
    </source>
</evidence>
<evidence type="ECO:0000256" key="1">
    <source>
        <dbReference type="SAM" id="MobiDB-lite"/>
    </source>
</evidence>
<accession>A0AA38RDZ5</accession>
<dbReference type="AlphaFoldDB" id="A0AA38RDZ5"/>
<feature type="compositionally biased region" description="Polar residues" evidence="1">
    <location>
        <begin position="369"/>
        <end position="379"/>
    </location>
</feature>
<protein>
    <submittedName>
        <fullName evidence="2">WD40 repeat-like-containing domain</fullName>
    </submittedName>
</protein>
<dbReference type="Gene3D" id="2.130.10.10">
    <property type="entry name" value="YVTN repeat-like/Quinoprotein amine dehydrogenase"/>
    <property type="match status" value="1"/>
</dbReference>
<feature type="compositionally biased region" description="Low complexity" evidence="1">
    <location>
        <begin position="328"/>
        <end position="339"/>
    </location>
</feature>
<keyword evidence="3" id="KW-1185">Reference proteome</keyword>
<feature type="region of interest" description="Disordered" evidence="1">
    <location>
        <begin position="205"/>
        <end position="249"/>
    </location>
</feature>
<gene>
    <name evidence="2" type="ORF">NKR23_g5259</name>
</gene>
<dbReference type="SUPFAM" id="SSF50998">
    <property type="entry name" value="Quinoprotein alcohol dehydrogenase-like"/>
    <property type="match status" value="1"/>
</dbReference>
<dbReference type="InterPro" id="IPR011047">
    <property type="entry name" value="Quinoprotein_ADH-like_sf"/>
</dbReference>
<proteinExistence type="predicted"/>
<feature type="compositionally biased region" description="Basic and acidic residues" evidence="1">
    <location>
        <begin position="230"/>
        <end position="249"/>
    </location>
</feature>
<feature type="region of interest" description="Disordered" evidence="1">
    <location>
        <begin position="296"/>
        <end position="415"/>
    </location>
</feature>
<feature type="region of interest" description="Disordered" evidence="1">
    <location>
        <begin position="823"/>
        <end position="846"/>
    </location>
</feature>
<comment type="caution">
    <text evidence="2">The sequence shown here is derived from an EMBL/GenBank/DDBJ whole genome shotgun (WGS) entry which is preliminary data.</text>
</comment>
<feature type="compositionally biased region" description="Polar residues" evidence="1">
    <location>
        <begin position="396"/>
        <end position="412"/>
    </location>
</feature>
<reference evidence="2" key="1">
    <citation type="submission" date="2022-07" db="EMBL/GenBank/DDBJ databases">
        <title>Fungi with potential for degradation of polypropylene.</title>
        <authorList>
            <person name="Gostincar C."/>
        </authorList>
    </citation>
    <scope>NUCLEOTIDE SEQUENCE</scope>
    <source>
        <strain evidence="2">EXF-13308</strain>
    </source>
</reference>
<sequence length="846" mass="92482">MGSAPLTEAIQALLTALSSAGDTITRFVRYARAAHVDLVTLTRELSELRLTLELLRADTEHVPSELHPRIAGVLRSCEAVTGRIDAILAACWSGTPGELGKSAWGANDKSAVGALKTSLQLHREALGLSLEVANLTSRKDNIAFVTGAEDGAEEFKIEADRVLVETTLLQRLVPQTDDSDSGLVSSIHQYLNDVVVYVKQVGSTVSTEQRVKDGPGNMTGVQPYEPDTGTPEKEAVTGRREHGHHDREDSDKMLAAEIQTLKDPNFPFEFQQPLEAAGPWYPPGDGVVPFYNEPNPPPIPPRNIHRRTGSGMGSDSQFRRRPVAAFEPRPALAPALTPAEGVSPVSKRTSSQRSYDGAPSLFDSPPQPSSVRTSTTTMDTAGGSPRPSPLGRTFSYPASISESTSGNSSQTIERGVPSPLPSYGAEVFTHPQEHLGENAPGLQMELVPSKRLFDKDKSTGIFYLDVSAARSVLASQHANHHVKIWSLATNTLQSVIKVSSKVRVEPRSRNYFIRSHAIVSESMAMVAVSASFGNTLELWNWARRRRVQSIDRAFRWAAVRDDAWRSWRGSLAVYRGEVADAIDLFDFSRDPGFKEPFRLGARIELKQAGLPFLLKYPELAFSTTEPLLVGVAGPRARDPPNAQRPMLVAWHTGQGPEQSHVPWRWTISEHEELHMALPSGLVAHGNVAVSTWIPASHRPVLVPGGYWNKPVSVTSRYILIWEMEENKTRILPMPNVQSAISPDGRFVAYCDAAGGKFAVIETSSGREVWSWPNERLLSLPHFNQLDDLSKVTDFAFSVDGGLVVVGDSEGGIGVYEIWQQHAQSQGNRGELDSPQSPGMDTSVPNI</sequence>
<name>A0AA38RDZ5_9PEZI</name>
<dbReference type="Proteomes" id="UP001174694">
    <property type="component" value="Unassembled WGS sequence"/>
</dbReference>
<evidence type="ECO:0000313" key="3">
    <source>
        <dbReference type="Proteomes" id="UP001174694"/>
    </source>
</evidence>
<dbReference type="EMBL" id="JANBVO010000014">
    <property type="protein sequence ID" value="KAJ9145492.1"/>
    <property type="molecule type" value="Genomic_DNA"/>
</dbReference>
<organism evidence="2 3">
    <name type="scientific">Pleurostoma richardsiae</name>
    <dbReference type="NCBI Taxonomy" id="41990"/>
    <lineage>
        <taxon>Eukaryota</taxon>
        <taxon>Fungi</taxon>
        <taxon>Dikarya</taxon>
        <taxon>Ascomycota</taxon>
        <taxon>Pezizomycotina</taxon>
        <taxon>Sordariomycetes</taxon>
        <taxon>Sordariomycetidae</taxon>
        <taxon>Calosphaeriales</taxon>
        <taxon>Pleurostomataceae</taxon>
        <taxon>Pleurostoma</taxon>
    </lineage>
</organism>